<feature type="region of interest" description="Disordered" evidence="1">
    <location>
        <begin position="1"/>
        <end position="64"/>
    </location>
</feature>
<gene>
    <name evidence="2" type="ORF">E1B28_000466</name>
</gene>
<reference evidence="2" key="1">
    <citation type="journal article" date="2021" name="Genome Biol. Evol.">
        <title>The assembled and annotated genome of the fairy-ring fungus Marasmius oreades.</title>
        <authorList>
            <person name="Hiltunen M."/>
            <person name="Ament-Velasquez S.L."/>
            <person name="Johannesson H."/>
        </authorList>
    </citation>
    <scope>NUCLEOTIDE SEQUENCE</scope>
    <source>
        <strain evidence="2">03SP1</strain>
    </source>
</reference>
<evidence type="ECO:0000313" key="2">
    <source>
        <dbReference type="EMBL" id="KAG7098527.1"/>
    </source>
</evidence>
<proteinExistence type="predicted"/>
<dbReference type="GeneID" id="66069542"/>
<evidence type="ECO:0000256" key="1">
    <source>
        <dbReference type="SAM" id="MobiDB-lite"/>
    </source>
</evidence>
<dbReference type="Proteomes" id="UP001049176">
    <property type="component" value="Chromosome 1"/>
</dbReference>
<evidence type="ECO:0000313" key="3">
    <source>
        <dbReference type="Proteomes" id="UP001049176"/>
    </source>
</evidence>
<name>A0A9P7V1J4_9AGAR</name>
<comment type="caution">
    <text evidence="2">The sequence shown here is derived from an EMBL/GenBank/DDBJ whole genome shotgun (WGS) entry which is preliminary data.</text>
</comment>
<dbReference type="AlphaFoldDB" id="A0A9P7V1J4"/>
<dbReference type="OrthoDB" id="2434934at2759"/>
<feature type="region of interest" description="Disordered" evidence="1">
    <location>
        <begin position="409"/>
        <end position="495"/>
    </location>
</feature>
<feature type="compositionally biased region" description="Pro residues" evidence="1">
    <location>
        <begin position="441"/>
        <end position="470"/>
    </location>
</feature>
<dbReference type="EMBL" id="CM032181">
    <property type="protein sequence ID" value="KAG7098527.1"/>
    <property type="molecule type" value="Genomic_DNA"/>
</dbReference>
<accession>A0A9P7V1J4</accession>
<protein>
    <submittedName>
        <fullName evidence="2">Uncharacterized protein</fullName>
    </submittedName>
</protein>
<feature type="compositionally biased region" description="Basic and acidic residues" evidence="1">
    <location>
        <begin position="424"/>
        <end position="433"/>
    </location>
</feature>
<dbReference type="RefSeq" id="XP_043014997.1">
    <property type="nucleotide sequence ID" value="XM_043146295.1"/>
</dbReference>
<keyword evidence="3" id="KW-1185">Reference proteome</keyword>
<sequence>MGLFAYFNGAEPQNAPSVVTHSAEKAKNSFADPPAGQPTPDDVPLPQLAIAEASSPAEPPPKPKARLLSIPTFTRPSPSHKEHSNKHRTILTGAQEHERESNVVVALSKRIAFSRRSKSENRAKNTALMVRDIISGPSASSPTVTTAIAKPRMSKLKSDLSKPKTANKVIAQLRALPPADNTDSPSKDRVSSIKSSVPIHAVCLEHSDEKEDELHFAQLSIGEGDVAEHNPVDQFSTLISEMRVVDFLKSADFGLGQPGDGEGLLAGAIPTAETVINGIERITPELMALGYATGRSIAPDHTGVYPPTDRISVITYWWGLEVILPTPTIAYLGTVKSISNTAVNYLSAISLASSGVREILPFVRYMAQFIEFEFNAIKGQDKGQGVVCAATWIMPAALVPRPWDFPTPPLAPGKVVEEPSEEPATDKGGDVKPDSSVTKVPPAPAPPAAPNSPTTPPTVTNPPARVPPSAPYTQPEDASTNQPAIPSLPIMIPVT</sequence>
<organism evidence="2 3">
    <name type="scientific">Marasmius oreades</name>
    <name type="common">fairy-ring Marasmius</name>
    <dbReference type="NCBI Taxonomy" id="181124"/>
    <lineage>
        <taxon>Eukaryota</taxon>
        <taxon>Fungi</taxon>
        <taxon>Dikarya</taxon>
        <taxon>Basidiomycota</taxon>
        <taxon>Agaricomycotina</taxon>
        <taxon>Agaricomycetes</taxon>
        <taxon>Agaricomycetidae</taxon>
        <taxon>Agaricales</taxon>
        <taxon>Marasmiineae</taxon>
        <taxon>Marasmiaceae</taxon>
        <taxon>Marasmius</taxon>
    </lineage>
</organism>
<dbReference type="KEGG" id="more:E1B28_000466"/>